<dbReference type="InterPro" id="IPR011010">
    <property type="entry name" value="DNA_brk_join_enz"/>
</dbReference>
<name>A0A948WUM9_9BACT</name>
<gene>
    <name evidence="4" type="ORF">H9777_01450</name>
</gene>
<accession>A0A948WUM9</accession>
<dbReference type="Gene3D" id="1.10.443.10">
    <property type="entry name" value="Intergrase catalytic core"/>
    <property type="match status" value="1"/>
</dbReference>
<dbReference type="GO" id="GO:0015074">
    <property type="term" value="P:DNA integration"/>
    <property type="evidence" value="ECO:0007669"/>
    <property type="project" value="InterPro"/>
</dbReference>
<organism evidence="4 5">
    <name type="scientific">Candidatus Phocaeicola faecigallinarum</name>
    <dbReference type="NCBI Taxonomy" id="2838732"/>
    <lineage>
        <taxon>Bacteria</taxon>
        <taxon>Pseudomonadati</taxon>
        <taxon>Bacteroidota</taxon>
        <taxon>Bacteroidia</taxon>
        <taxon>Bacteroidales</taxon>
        <taxon>Bacteroidaceae</taxon>
        <taxon>Phocaeicola</taxon>
    </lineage>
</organism>
<dbReference type="InterPro" id="IPR050090">
    <property type="entry name" value="Tyrosine_recombinase_XerCD"/>
</dbReference>
<reference evidence="4" key="2">
    <citation type="submission" date="2021-04" db="EMBL/GenBank/DDBJ databases">
        <authorList>
            <person name="Gilroy R."/>
        </authorList>
    </citation>
    <scope>NUCLEOTIDE SEQUENCE</scope>
    <source>
        <strain evidence="4">G4-2901</strain>
    </source>
</reference>
<evidence type="ECO:0000259" key="3">
    <source>
        <dbReference type="Pfam" id="PF13102"/>
    </source>
</evidence>
<dbReference type="Pfam" id="PF13102">
    <property type="entry name" value="Phage_int_SAM_5"/>
    <property type="match status" value="1"/>
</dbReference>
<keyword evidence="2" id="KW-0233">DNA recombination</keyword>
<dbReference type="InterPro" id="IPR013762">
    <property type="entry name" value="Integrase-like_cat_sf"/>
</dbReference>
<evidence type="ECO:0000256" key="2">
    <source>
        <dbReference type="ARBA" id="ARBA00023172"/>
    </source>
</evidence>
<evidence type="ECO:0000313" key="4">
    <source>
        <dbReference type="EMBL" id="MBU3836997.1"/>
    </source>
</evidence>
<evidence type="ECO:0000313" key="5">
    <source>
        <dbReference type="Proteomes" id="UP000783796"/>
    </source>
</evidence>
<dbReference type="AlphaFoldDB" id="A0A948WUM9"/>
<dbReference type="GO" id="GO:0006310">
    <property type="term" value="P:DNA recombination"/>
    <property type="evidence" value="ECO:0007669"/>
    <property type="project" value="UniProtKB-KW"/>
</dbReference>
<dbReference type="Gene3D" id="1.10.150.130">
    <property type="match status" value="1"/>
</dbReference>
<dbReference type="Proteomes" id="UP000783796">
    <property type="component" value="Unassembled WGS sequence"/>
</dbReference>
<dbReference type="SUPFAM" id="SSF56349">
    <property type="entry name" value="DNA breaking-rejoining enzymes"/>
    <property type="match status" value="1"/>
</dbReference>
<dbReference type="EMBL" id="JAHLFW010000010">
    <property type="protein sequence ID" value="MBU3836997.1"/>
    <property type="molecule type" value="Genomic_DNA"/>
</dbReference>
<dbReference type="InterPro" id="IPR010998">
    <property type="entry name" value="Integrase_recombinase_N"/>
</dbReference>
<protein>
    <submittedName>
        <fullName evidence="4">Site-specific integrase</fullName>
    </submittedName>
</protein>
<dbReference type="InterPro" id="IPR025269">
    <property type="entry name" value="SAM-like_dom"/>
</dbReference>
<sequence>MVSIKLSFRPSKVIGKPGTLYFRLIHNRIMREIGTSYKLYSDEWENGHIKFYGSGTERYRYLFNVQNLLQKDIHHLETIINRMEQSGKPYSVDSIVYTYKSLNNSLMSFCGFVNATTQHLRNIGKLRLAETYTTSMNSFLRFRGDKGDVFFDEMDADLIKEYEAYLMEDCGLNLNTVSFYMRNLRAIYNRAVEKELTESRNLFNHVYTGVRKTVKRAISSEVIQRIKKLDLTMFPILEESRDYFLLSFYLRGISFVDLSYLKMSNLQNGCLKYLRHKTNQLLTIKWEAQMQEIVNRYHVAGSPYLLPIINVPGVGERRQYQNGLHRINAHLKIIGKLVGCPIKLTTYCARHGWASIARSMNIPLSIISESMGHTSESTTRIYLASLENVLIDDANKMIIDTI</sequence>
<comment type="caution">
    <text evidence="4">The sequence shown here is derived from an EMBL/GenBank/DDBJ whole genome shotgun (WGS) entry which is preliminary data.</text>
</comment>
<dbReference type="PANTHER" id="PTHR30349:SF64">
    <property type="entry name" value="PROPHAGE INTEGRASE INTD-RELATED"/>
    <property type="match status" value="1"/>
</dbReference>
<keyword evidence="1" id="KW-0238">DNA-binding</keyword>
<dbReference type="PANTHER" id="PTHR30349">
    <property type="entry name" value="PHAGE INTEGRASE-RELATED"/>
    <property type="match status" value="1"/>
</dbReference>
<feature type="domain" description="Phage integrase SAM-like" evidence="3">
    <location>
        <begin position="108"/>
        <end position="199"/>
    </location>
</feature>
<evidence type="ECO:0000256" key="1">
    <source>
        <dbReference type="ARBA" id="ARBA00023125"/>
    </source>
</evidence>
<reference evidence="4" key="1">
    <citation type="journal article" date="2021" name="PeerJ">
        <title>Extensive microbial diversity within the chicken gut microbiome revealed by metagenomics and culture.</title>
        <authorList>
            <person name="Gilroy R."/>
            <person name="Ravi A."/>
            <person name="Getino M."/>
            <person name="Pursley I."/>
            <person name="Horton D.L."/>
            <person name="Alikhan N.F."/>
            <person name="Baker D."/>
            <person name="Gharbi K."/>
            <person name="Hall N."/>
            <person name="Watson M."/>
            <person name="Adriaenssens E.M."/>
            <person name="Foster-Nyarko E."/>
            <person name="Jarju S."/>
            <person name="Secka A."/>
            <person name="Antonio M."/>
            <person name="Oren A."/>
            <person name="Chaudhuri R.R."/>
            <person name="La Ragione R."/>
            <person name="Hildebrand F."/>
            <person name="Pallen M.J."/>
        </authorList>
    </citation>
    <scope>NUCLEOTIDE SEQUENCE</scope>
    <source>
        <strain evidence="4">G4-2901</strain>
    </source>
</reference>
<dbReference type="GO" id="GO:0003677">
    <property type="term" value="F:DNA binding"/>
    <property type="evidence" value="ECO:0007669"/>
    <property type="project" value="UniProtKB-KW"/>
</dbReference>
<proteinExistence type="predicted"/>